<dbReference type="Proteomes" id="UP000824123">
    <property type="component" value="Unassembled WGS sequence"/>
</dbReference>
<dbReference type="Gene3D" id="3.40.50.1820">
    <property type="entry name" value="alpha/beta hydrolase"/>
    <property type="match status" value="1"/>
</dbReference>
<feature type="binding site" evidence="2">
    <location>
        <position position="31"/>
    </location>
    <ligand>
        <name>substrate</name>
    </ligand>
</feature>
<dbReference type="InterPro" id="IPR012354">
    <property type="entry name" value="Esterase_lipase"/>
</dbReference>
<proteinExistence type="predicted"/>
<gene>
    <name evidence="4" type="ORF">IAC59_08910</name>
</gene>
<feature type="active site" description="Charge relay system" evidence="1">
    <location>
        <position position="203"/>
    </location>
</feature>
<feature type="active site" description="Charge relay system" evidence="1">
    <location>
        <position position="233"/>
    </location>
</feature>
<feature type="domain" description="Serine aminopeptidase S33" evidence="3">
    <location>
        <begin position="24"/>
        <end position="236"/>
    </location>
</feature>
<dbReference type="GO" id="GO:0052689">
    <property type="term" value="F:carboxylic ester hydrolase activity"/>
    <property type="evidence" value="ECO:0007669"/>
    <property type="project" value="InterPro"/>
</dbReference>
<keyword evidence="4" id="KW-0378">Hydrolase</keyword>
<dbReference type="AlphaFoldDB" id="A0A9D1LSM7"/>
<organism evidence="4 5">
    <name type="scientific">Candidatus Fimadaptatus faecigallinarum</name>
    <dbReference type="NCBI Taxonomy" id="2840814"/>
    <lineage>
        <taxon>Bacteria</taxon>
        <taxon>Bacillati</taxon>
        <taxon>Bacillota</taxon>
        <taxon>Clostridia</taxon>
        <taxon>Eubacteriales</taxon>
        <taxon>Candidatus Fimadaptatus</taxon>
    </lineage>
</organism>
<comment type="caution">
    <text evidence="4">The sequence shown here is derived from an EMBL/GenBank/DDBJ whole genome shotgun (WGS) entry which is preliminary data.</text>
</comment>
<dbReference type="PANTHER" id="PTHR11614">
    <property type="entry name" value="PHOSPHOLIPASE-RELATED"/>
    <property type="match status" value="1"/>
</dbReference>
<evidence type="ECO:0000256" key="2">
    <source>
        <dbReference type="PIRSR" id="PIRSR017388-2"/>
    </source>
</evidence>
<dbReference type="InterPro" id="IPR029058">
    <property type="entry name" value="AB_hydrolase_fold"/>
</dbReference>
<evidence type="ECO:0000313" key="5">
    <source>
        <dbReference type="Proteomes" id="UP000824123"/>
    </source>
</evidence>
<dbReference type="Pfam" id="PF12146">
    <property type="entry name" value="Hydrolase_4"/>
    <property type="match status" value="1"/>
</dbReference>
<feature type="active site" description="Nucleophile" evidence="1">
    <location>
        <position position="99"/>
    </location>
</feature>
<sequence length="257" mass="28363">MEDFNNPLCKPYELEGHGDKAAHGVLVIHGFTGSPAQLRPMAESINARGYTVSGLLLPGHCTTLDDMARVSWSDYIDSVRAGYDALAARCEDVSVVGLSMGGLLSLIISAERDVRACAVLSAAVVQRNRLARLSPVLRYVMPRVIRWPESAVNRGADFLHEYDYGYSGLPVRRVADLMRLSHMARGALSSVHCPLLVVQSWRDETVNPVSAEIIMRGAASERKRLVRLERSGHMITLGPEREQVWREVGEWLDAAQA</sequence>
<dbReference type="PIRSF" id="PIRSF017388">
    <property type="entry name" value="Esterase_lipase"/>
    <property type="match status" value="1"/>
</dbReference>
<reference evidence="4" key="2">
    <citation type="journal article" date="2021" name="PeerJ">
        <title>Extensive microbial diversity within the chicken gut microbiome revealed by metagenomics and culture.</title>
        <authorList>
            <person name="Gilroy R."/>
            <person name="Ravi A."/>
            <person name="Getino M."/>
            <person name="Pursley I."/>
            <person name="Horton D.L."/>
            <person name="Alikhan N.F."/>
            <person name="Baker D."/>
            <person name="Gharbi K."/>
            <person name="Hall N."/>
            <person name="Watson M."/>
            <person name="Adriaenssens E.M."/>
            <person name="Foster-Nyarko E."/>
            <person name="Jarju S."/>
            <person name="Secka A."/>
            <person name="Antonio M."/>
            <person name="Oren A."/>
            <person name="Chaudhuri R.R."/>
            <person name="La Ragione R."/>
            <person name="Hildebrand F."/>
            <person name="Pallen M.J."/>
        </authorList>
    </citation>
    <scope>NUCLEOTIDE SEQUENCE</scope>
    <source>
        <strain evidence="4">ChiSxjej2B14-8506</strain>
    </source>
</reference>
<evidence type="ECO:0000259" key="3">
    <source>
        <dbReference type="Pfam" id="PF12146"/>
    </source>
</evidence>
<dbReference type="SUPFAM" id="SSF53474">
    <property type="entry name" value="alpha/beta-Hydrolases"/>
    <property type="match status" value="1"/>
</dbReference>
<name>A0A9D1LSM7_9FIRM</name>
<dbReference type="EMBL" id="DVNK01000052">
    <property type="protein sequence ID" value="HIU47358.1"/>
    <property type="molecule type" value="Genomic_DNA"/>
</dbReference>
<evidence type="ECO:0000313" key="4">
    <source>
        <dbReference type="EMBL" id="HIU47358.1"/>
    </source>
</evidence>
<protein>
    <submittedName>
        <fullName evidence="4">Alpha/beta fold hydrolase</fullName>
    </submittedName>
</protein>
<dbReference type="InterPro" id="IPR051044">
    <property type="entry name" value="MAG_DAG_Lipase"/>
</dbReference>
<dbReference type="InterPro" id="IPR022742">
    <property type="entry name" value="Hydrolase_4"/>
</dbReference>
<accession>A0A9D1LSM7</accession>
<evidence type="ECO:0000256" key="1">
    <source>
        <dbReference type="PIRSR" id="PIRSR017388-1"/>
    </source>
</evidence>
<feature type="binding site" evidence="2">
    <location>
        <position position="100"/>
    </location>
    <ligand>
        <name>substrate</name>
    </ligand>
</feature>
<reference evidence="4" key="1">
    <citation type="submission" date="2020-10" db="EMBL/GenBank/DDBJ databases">
        <authorList>
            <person name="Gilroy R."/>
        </authorList>
    </citation>
    <scope>NUCLEOTIDE SEQUENCE</scope>
    <source>
        <strain evidence="4">ChiSxjej2B14-8506</strain>
    </source>
</reference>